<organism evidence="12 13">
    <name type="scientific">Diplocarpon rosae</name>
    <dbReference type="NCBI Taxonomy" id="946125"/>
    <lineage>
        <taxon>Eukaryota</taxon>
        <taxon>Fungi</taxon>
        <taxon>Dikarya</taxon>
        <taxon>Ascomycota</taxon>
        <taxon>Pezizomycotina</taxon>
        <taxon>Leotiomycetes</taxon>
        <taxon>Helotiales</taxon>
        <taxon>Drepanopezizaceae</taxon>
        <taxon>Diplocarpon</taxon>
    </lineage>
</organism>
<evidence type="ECO:0000256" key="1">
    <source>
        <dbReference type="ARBA" id="ARBA00004123"/>
    </source>
</evidence>
<evidence type="ECO:0000256" key="5">
    <source>
        <dbReference type="ARBA" id="ARBA00023015"/>
    </source>
</evidence>
<keyword evidence="2" id="KW-0479">Metal-binding</keyword>
<dbReference type="GO" id="GO:0003677">
    <property type="term" value="F:DNA binding"/>
    <property type="evidence" value="ECO:0007669"/>
    <property type="project" value="UniProtKB-KW"/>
</dbReference>
<keyword evidence="7" id="KW-0010">Activator</keyword>
<keyword evidence="5" id="KW-0805">Transcription regulation</keyword>
<dbReference type="CDD" id="cd12148">
    <property type="entry name" value="fungal_TF_MHR"/>
    <property type="match status" value="1"/>
</dbReference>
<evidence type="ECO:0000256" key="4">
    <source>
        <dbReference type="ARBA" id="ARBA00022911"/>
    </source>
</evidence>
<dbReference type="InterPro" id="IPR007219">
    <property type="entry name" value="XnlR_reg_dom"/>
</dbReference>
<evidence type="ECO:0000256" key="9">
    <source>
        <dbReference type="ARBA" id="ARBA00023242"/>
    </source>
</evidence>
<keyword evidence="3" id="KW-0862">Zinc</keyword>
<gene>
    <name evidence="12" type="ORF">QTJ16_000395</name>
</gene>
<evidence type="ECO:0000256" key="7">
    <source>
        <dbReference type="ARBA" id="ARBA00023159"/>
    </source>
</evidence>
<dbReference type="CDD" id="cd00067">
    <property type="entry name" value="GAL4"/>
    <property type="match status" value="1"/>
</dbReference>
<dbReference type="FunFam" id="4.10.240.10:FF:000005">
    <property type="entry name" value="Quinic acid utilization activator"/>
    <property type="match status" value="1"/>
</dbReference>
<dbReference type="AlphaFoldDB" id="A0AAD9T583"/>
<evidence type="ECO:0000256" key="6">
    <source>
        <dbReference type="ARBA" id="ARBA00023125"/>
    </source>
</evidence>
<protein>
    <recommendedName>
        <fullName evidence="11">Zn(2)-C6 fungal-type domain-containing protein</fullName>
    </recommendedName>
</protein>
<evidence type="ECO:0000256" key="8">
    <source>
        <dbReference type="ARBA" id="ARBA00023163"/>
    </source>
</evidence>
<dbReference type="InterPro" id="IPR001138">
    <property type="entry name" value="Zn2Cys6_DnaBD"/>
</dbReference>
<keyword evidence="9" id="KW-0539">Nucleus</keyword>
<accession>A0AAD9T583</accession>
<proteinExistence type="predicted"/>
<feature type="region of interest" description="Disordered" evidence="10">
    <location>
        <begin position="24"/>
        <end position="55"/>
    </location>
</feature>
<dbReference type="GO" id="GO:0045944">
    <property type="term" value="P:positive regulation of transcription by RNA polymerase II"/>
    <property type="evidence" value="ECO:0007669"/>
    <property type="project" value="TreeGrafter"/>
</dbReference>
<feature type="region of interest" description="Disordered" evidence="10">
    <location>
        <begin position="695"/>
        <end position="763"/>
    </location>
</feature>
<dbReference type="InterPro" id="IPR036864">
    <property type="entry name" value="Zn2-C6_fun-type_DNA-bd_sf"/>
</dbReference>
<feature type="region of interest" description="Disordered" evidence="10">
    <location>
        <begin position="214"/>
        <end position="233"/>
    </location>
</feature>
<name>A0AAD9T583_9HELO</name>
<comment type="subcellular location">
    <subcellularLocation>
        <location evidence="1">Nucleus</location>
    </subcellularLocation>
</comment>
<dbReference type="InterPro" id="IPR052783">
    <property type="entry name" value="Metabolic/Drug-Res_Regulator"/>
</dbReference>
<dbReference type="SMART" id="SM00906">
    <property type="entry name" value="Fungal_trans"/>
    <property type="match status" value="1"/>
</dbReference>
<feature type="compositionally biased region" description="Polar residues" evidence="10">
    <location>
        <begin position="705"/>
        <end position="715"/>
    </location>
</feature>
<comment type="caution">
    <text evidence="12">The sequence shown here is derived from an EMBL/GenBank/DDBJ whole genome shotgun (WGS) entry which is preliminary data.</text>
</comment>
<feature type="compositionally biased region" description="Polar residues" evidence="10">
    <location>
        <begin position="746"/>
        <end position="755"/>
    </location>
</feature>
<evidence type="ECO:0000256" key="10">
    <source>
        <dbReference type="SAM" id="MobiDB-lite"/>
    </source>
</evidence>
<feature type="domain" description="Zn(2)-C6 fungal-type" evidence="11">
    <location>
        <begin position="61"/>
        <end position="91"/>
    </location>
</feature>
<dbReference type="PANTHER" id="PTHR47655">
    <property type="entry name" value="QUINIC ACID UTILIZATION ACTIVATOR"/>
    <property type="match status" value="1"/>
</dbReference>
<evidence type="ECO:0000256" key="3">
    <source>
        <dbReference type="ARBA" id="ARBA00022833"/>
    </source>
</evidence>
<reference evidence="12" key="1">
    <citation type="submission" date="2023-06" db="EMBL/GenBank/DDBJ databases">
        <title>Draft genome of Marssonina rosae.</title>
        <authorList>
            <person name="Cheng Q."/>
        </authorList>
    </citation>
    <scope>NUCLEOTIDE SEQUENCE</scope>
    <source>
        <strain evidence="12">R4</strain>
    </source>
</reference>
<evidence type="ECO:0000259" key="11">
    <source>
        <dbReference type="PROSITE" id="PS50048"/>
    </source>
</evidence>
<dbReference type="GO" id="GO:0005634">
    <property type="term" value="C:nucleus"/>
    <property type="evidence" value="ECO:0007669"/>
    <property type="project" value="UniProtKB-SubCell"/>
</dbReference>
<dbReference type="SMART" id="SM00066">
    <property type="entry name" value="GAL4"/>
    <property type="match status" value="1"/>
</dbReference>
<dbReference type="EMBL" id="JAUBYV010000001">
    <property type="protein sequence ID" value="KAK2629575.1"/>
    <property type="molecule type" value="Genomic_DNA"/>
</dbReference>
<dbReference type="PROSITE" id="PS50048">
    <property type="entry name" value="ZN2_CY6_FUNGAL_2"/>
    <property type="match status" value="1"/>
</dbReference>
<keyword evidence="4" id="KW-0672">Quinate metabolism</keyword>
<keyword evidence="13" id="KW-1185">Reference proteome</keyword>
<evidence type="ECO:0000313" key="12">
    <source>
        <dbReference type="EMBL" id="KAK2629575.1"/>
    </source>
</evidence>
<dbReference type="GO" id="GO:0006351">
    <property type="term" value="P:DNA-templated transcription"/>
    <property type="evidence" value="ECO:0007669"/>
    <property type="project" value="InterPro"/>
</dbReference>
<evidence type="ECO:0000256" key="2">
    <source>
        <dbReference type="ARBA" id="ARBA00022723"/>
    </source>
</evidence>
<dbReference type="GO" id="GO:0000981">
    <property type="term" value="F:DNA-binding transcription factor activity, RNA polymerase II-specific"/>
    <property type="evidence" value="ECO:0007669"/>
    <property type="project" value="InterPro"/>
</dbReference>
<evidence type="ECO:0000313" key="13">
    <source>
        <dbReference type="Proteomes" id="UP001285354"/>
    </source>
</evidence>
<dbReference type="PANTHER" id="PTHR47655:SF2">
    <property type="entry name" value="QUINIC ACID UTILIZATION ACTIVATOR"/>
    <property type="match status" value="1"/>
</dbReference>
<dbReference type="Gene3D" id="4.10.240.10">
    <property type="entry name" value="Zn(2)-C6 fungal-type DNA-binding domain"/>
    <property type="match status" value="1"/>
</dbReference>
<dbReference type="PROSITE" id="PS00463">
    <property type="entry name" value="ZN2_CY6_FUNGAL_1"/>
    <property type="match status" value="1"/>
</dbReference>
<sequence>MGDNPQAQDLPQGSKIALLAMAQLAQSGNGAPDEKNEKPGLDGEELQKRFKQGPRKRVSQACDRCRSRKDKCDGKKPACSTCTANRRECSYDANVKKRGLPEGYVRGLEKLWGLAIRDVDGVEDNILTALVGGEESSESPLSAWKDEANSDTLVELWRKSTISRELERLLSSQEPTETKRKRLNSESHTQRFCERGIVQQSAVQLPSCSVETDYPDSNWPDHTNGHRPKSDIMTPSFSAVDNKILLPKEHKSILSPPVGRAAISTEPQAVTTDLPELPSDTWHLLDVYFSYTHSWFPIIEKHDLLRTSYHYSQNRYDVSGPGSGANAVLWAAIAYAKFQHRAINNIPRALGDVGEMVWTAERMYHQARSLIPNEEGTLDLGHVQALLILALANMGMGHFSRAWLLVGQAVRSAIDLRLDQPNDNSSRRSRSRHVFLGCFAVETLIAARLNRRPHLRGDDADLVGNLDEDSLEEWDPWIDCLTIRKSNLGNPRTPASILSTFNRLVQVLKILNEVLCFSMGPSSLQFSTVLLQKLHAWSQSQSPPLYLDSTARGGNQALSLLPHQFHLHNVYLTTLAASQLLSHSHKQEAVDLEPCIRYARQIVDLLNQHSSTFGLLIVPPTYEYFIKTACDIVHAVHSSIDNTHITLNDWKHSLDNCLHTMEPAWPVFEAFEASPAYQSTLQVPRRQSQVAFDLMNGTSHEPDTPISNRTPQSFASYDVFDPFSPQDSRPQVEPVRARDTGKLRTSRPSFGQSSGHGLPQNPRNIYEDVHATIGSAKRHPSNKQNASKPPTPQIALQPSFDILPPVDPQLHRSLTMSSTDVEFDPMFNELMRLDATEWAVSWDQSLVNLGFTDSDNMNQDFYAFCQEPDPLHQNTVFQQLVANSNAETNEFFDESAFGGAALGMGALGAVLGSEHEGIEAGQILQALSAAEDHRGAE</sequence>
<feature type="compositionally biased region" description="Basic and acidic residues" evidence="10">
    <location>
        <begin position="32"/>
        <end position="48"/>
    </location>
</feature>
<dbReference type="Pfam" id="PF04082">
    <property type="entry name" value="Fungal_trans"/>
    <property type="match status" value="1"/>
</dbReference>
<keyword evidence="6" id="KW-0238">DNA-binding</keyword>
<dbReference type="SUPFAM" id="SSF57701">
    <property type="entry name" value="Zn2/Cys6 DNA-binding domain"/>
    <property type="match status" value="1"/>
</dbReference>
<dbReference type="Pfam" id="PF00172">
    <property type="entry name" value="Zn_clus"/>
    <property type="match status" value="1"/>
</dbReference>
<keyword evidence="8" id="KW-0804">Transcription</keyword>
<dbReference type="GO" id="GO:0008270">
    <property type="term" value="F:zinc ion binding"/>
    <property type="evidence" value="ECO:0007669"/>
    <property type="project" value="InterPro"/>
</dbReference>
<dbReference type="Proteomes" id="UP001285354">
    <property type="component" value="Unassembled WGS sequence"/>
</dbReference>